<reference evidence="1" key="1">
    <citation type="submission" date="2023-05" db="EMBL/GenBank/DDBJ databases">
        <authorList>
            <consortium name="ELIXIR-Norway"/>
        </authorList>
    </citation>
    <scope>NUCLEOTIDE SEQUENCE</scope>
</reference>
<dbReference type="Proteomes" id="UP001162501">
    <property type="component" value="Chromosome 23"/>
</dbReference>
<sequence length="328" mass="35644">MPEEQCPFHRPLIAPRSRGFGEAAAPGGPRMLLREARIWGRLERSGAGRLMSRVEEARRGPAPSLRPRPGRSGRGLGAGWGWRQRRLPHLLAGGEARGPGASRKAPSSLSDSCKGAKHAPRLGQVRAGPASLGKERRQKDWEGRVGGETRGRGARDPRDPSPPAQAAALLPRSKLTQLPPARRSTRSERARPVPKTLGAGRREKSELGSRPPPPPPRFRQFGSWARSGSKFANRHSFALGAVLPSARGGGHLRNWKGGQRARRVPLSHRRQCPISSQKPAHGAPRLRARPCHRLQDSGPRGSAPRPTETSAHFFGGTAPAVSRFWNVF</sequence>
<protein>
    <submittedName>
        <fullName evidence="1">Uncharacterized protein</fullName>
    </submittedName>
</protein>
<evidence type="ECO:0000313" key="2">
    <source>
        <dbReference type="Proteomes" id="UP001162501"/>
    </source>
</evidence>
<accession>A0AC59Z2Z3</accession>
<reference evidence="1" key="2">
    <citation type="submission" date="2025-03" db="EMBL/GenBank/DDBJ databases">
        <authorList>
            <consortium name="ELIXIR-Norway"/>
            <consortium name="Elixir Norway"/>
        </authorList>
    </citation>
    <scope>NUCLEOTIDE SEQUENCE</scope>
</reference>
<gene>
    <name evidence="1" type="ORF">MRATA1EN22A_LOCUS13408</name>
</gene>
<evidence type="ECO:0000313" key="1">
    <source>
        <dbReference type="EMBL" id="CAN0190667.1"/>
    </source>
</evidence>
<organism evidence="1 2">
    <name type="scientific">Rangifer tarandus platyrhynchus</name>
    <name type="common">Svalbard reindeer</name>
    <dbReference type="NCBI Taxonomy" id="3082113"/>
    <lineage>
        <taxon>Eukaryota</taxon>
        <taxon>Metazoa</taxon>
        <taxon>Chordata</taxon>
        <taxon>Craniata</taxon>
        <taxon>Vertebrata</taxon>
        <taxon>Euteleostomi</taxon>
        <taxon>Mammalia</taxon>
        <taxon>Eutheria</taxon>
        <taxon>Laurasiatheria</taxon>
        <taxon>Artiodactyla</taxon>
        <taxon>Ruminantia</taxon>
        <taxon>Pecora</taxon>
        <taxon>Cervidae</taxon>
        <taxon>Odocoileinae</taxon>
        <taxon>Rangifer</taxon>
    </lineage>
</organism>
<dbReference type="EMBL" id="OX596107">
    <property type="protein sequence ID" value="CAN0190667.1"/>
    <property type="molecule type" value="Genomic_DNA"/>
</dbReference>
<proteinExistence type="predicted"/>
<name>A0AC59Z2Z3_RANTA</name>